<evidence type="ECO:0000256" key="1">
    <source>
        <dbReference type="ARBA" id="ARBA00009732"/>
    </source>
</evidence>
<dbReference type="Gene3D" id="3.40.50.620">
    <property type="entry name" value="HUPs"/>
    <property type="match status" value="1"/>
</dbReference>
<dbReference type="InterPro" id="IPR014729">
    <property type="entry name" value="Rossmann-like_a/b/a_fold"/>
</dbReference>
<dbReference type="CDD" id="cd23945">
    <property type="entry name" value="PAPS_reductase"/>
    <property type="match status" value="1"/>
</dbReference>
<dbReference type="GO" id="GO:0005737">
    <property type="term" value="C:cytoplasm"/>
    <property type="evidence" value="ECO:0007669"/>
    <property type="project" value="TreeGrafter"/>
</dbReference>
<accession>A0A382MS11</accession>
<dbReference type="InterPro" id="IPR004511">
    <property type="entry name" value="PAPS/APS_Rdtase"/>
</dbReference>
<name>A0A382MS11_9ZZZZ</name>
<evidence type="ECO:0000313" key="5">
    <source>
        <dbReference type="EMBL" id="SVC51803.1"/>
    </source>
</evidence>
<dbReference type="HAMAP" id="MF_00063">
    <property type="entry name" value="CysH"/>
    <property type="match status" value="1"/>
</dbReference>
<dbReference type="Pfam" id="PF01507">
    <property type="entry name" value="PAPS_reduct"/>
    <property type="match status" value="1"/>
</dbReference>
<dbReference type="GO" id="GO:0019379">
    <property type="term" value="P:sulfate assimilation, phosphoadenylyl sulfate reduction by phosphoadenylyl-sulfate reductase (thioredoxin)"/>
    <property type="evidence" value="ECO:0007669"/>
    <property type="project" value="InterPro"/>
</dbReference>
<evidence type="ECO:0000259" key="4">
    <source>
        <dbReference type="Pfam" id="PF01507"/>
    </source>
</evidence>
<gene>
    <name evidence="5" type="ORF">METZ01_LOCUS304657</name>
</gene>
<dbReference type="SUPFAM" id="SSF52402">
    <property type="entry name" value="Adenine nucleotide alpha hydrolases-like"/>
    <property type="match status" value="1"/>
</dbReference>
<comment type="pathway">
    <text evidence="3">Sulfur metabolism; hydrogen sulfide biosynthesis; sulfite from sulfate.</text>
</comment>
<feature type="domain" description="Phosphoadenosine phosphosulphate reductase" evidence="4">
    <location>
        <begin position="50"/>
        <end position="227"/>
    </location>
</feature>
<dbReference type="GO" id="GO:0004604">
    <property type="term" value="F:phosphoadenylyl-sulfate reductase (thioredoxin) activity"/>
    <property type="evidence" value="ECO:0007669"/>
    <property type="project" value="InterPro"/>
</dbReference>
<evidence type="ECO:0000256" key="3">
    <source>
        <dbReference type="ARBA" id="ARBA00024327"/>
    </source>
</evidence>
<dbReference type="PANTHER" id="PTHR46509:SF1">
    <property type="entry name" value="PHOSPHOADENOSINE PHOSPHOSULFATE REDUCTASE"/>
    <property type="match status" value="1"/>
</dbReference>
<proteinExistence type="inferred from homology"/>
<dbReference type="EMBL" id="UINC01095596">
    <property type="protein sequence ID" value="SVC51803.1"/>
    <property type="molecule type" value="Genomic_DNA"/>
</dbReference>
<evidence type="ECO:0000256" key="2">
    <source>
        <dbReference type="ARBA" id="ARBA00023002"/>
    </source>
</evidence>
<dbReference type="PIRSF" id="PIRSF000857">
    <property type="entry name" value="PAPS_reductase"/>
    <property type="match status" value="1"/>
</dbReference>
<keyword evidence="2" id="KW-0560">Oxidoreductase</keyword>
<protein>
    <recommendedName>
        <fullName evidence="4">Phosphoadenosine phosphosulphate reductase domain-containing protein</fullName>
    </recommendedName>
</protein>
<feature type="non-terminal residue" evidence="5">
    <location>
        <position position="263"/>
    </location>
</feature>
<reference evidence="5" key="1">
    <citation type="submission" date="2018-05" db="EMBL/GenBank/DDBJ databases">
        <authorList>
            <person name="Lanie J.A."/>
            <person name="Ng W.-L."/>
            <person name="Kazmierczak K.M."/>
            <person name="Andrzejewski T.M."/>
            <person name="Davidsen T.M."/>
            <person name="Wayne K.J."/>
            <person name="Tettelin H."/>
            <person name="Glass J.I."/>
            <person name="Rusch D."/>
            <person name="Podicherti R."/>
            <person name="Tsui H.-C.T."/>
            <person name="Winkler M.E."/>
        </authorList>
    </citation>
    <scope>NUCLEOTIDE SEQUENCE</scope>
</reference>
<dbReference type="NCBIfam" id="NF002537">
    <property type="entry name" value="PRK02090.1"/>
    <property type="match status" value="1"/>
</dbReference>
<dbReference type="PANTHER" id="PTHR46509">
    <property type="entry name" value="PHOSPHOADENOSINE PHOSPHOSULFATE REDUCTASE"/>
    <property type="match status" value="1"/>
</dbReference>
<comment type="similarity">
    <text evidence="1">Belongs to the PAPS reductase family. CysH subfamily.</text>
</comment>
<dbReference type="AlphaFoldDB" id="A0A382MS11"/>
<sequence length="263" mass="30363">MTEIDTESSSTEVKLHNEQLERYLRDIDFESLSAEETLRWATATFSPDRAVLSTSFQAAGVAMIHMASELQLGLRVATVDTLRLHPETYAFMREVEERYGIDIEVQRPDPDQVRSMVDRFGEFLFFDNKARQEYCCQVRKTRPHDKLLKTADCWLSGLRRDQSPFRVENTPKATTVTDYGTPRQLLKLNPMADWPEERILRYIEENDVPKHPLYAQGYGSIGCFICSPPTSPGEPKRAGRWRWFNSDEKPNEEDAKECGLHVP</sequence>
<organism evidence="5">
    <name type="scientific">marine metagenome</name>
    <dbReference type="NCBI Taxonomy" id="408172"/>
    <lineage>
        <taxon>unclassified sequences</taxon>
        <taxon>metagenomes</taxon>
        <taxon>ecological metagenomes</taxon>
    </lineage>
</organism>
<dbReference type="InterPro" id="IPR002500">
    <property type="entry name" value="PAPS_reduct_dom"/>
</dbReference>